<proteinExistence type="predicted"/>
<organism evidence="1 2">
    <name type="scientific">Coprinopsis marcescibilis</name>
    <name type="common">Agaric fungus</name>
    <name type="synonym">Psathyrella marcescibilis</name>
    <dbReference type="NCBI Taxonomy" id="230819"/>
    <lineage>
        <taxon>Eukaryota</taxon>
        <taxon>Fungi</taxon>
        <taxon>Dikarya</taxon>
        <taxon>Basidiomycota</taxon>
        <taxon>Agaricomycotina</taxon>
        <taxon>Agaricomycetes</taxon>
        <taxon>Agaricomycetidae</taxon>
        <taxon>Agaricales</taxon>
        <taxon>Agaricineae</taxon>
        <taxon>Psathyrellaceae</taxon>
        <taxon>Coprinopsis</taxon>
    </lineage>
</organism>
<evidence type="ECO:0000313" key="2">
    <source>
        <dbReference type="Proteomes" id="UP000307440"/>
    </source>
</evidence>
<dbReference type="Proteomes" id="UP000307440">
    <property type="component" value="Unassembled WGS sequence"/>
</dbReference>
<reference evidence="1 2" key="1">
    <citation type="journal article" date="2019" name="Nat. Ecol. Evol.">
        <title>Megaphylogeny resolves global patterns of mushroom evolution.</title>
        <authorList>
            <person name="Varga T."/>
            <person name="Krizsan K."/>
            <person name="Foldi C."/>
            <person name="Dima B."/>
            <person name="Sanchez-Garcia M."/>
            <person name="Sanchez-Ramirez S."/>
            <person name="Szollosi G.J."/>
            <person name="Szarkandi J.G."/>
            <person name="Papp V."/>
            <person name="Albert L."/>
            <person name="Andreopoulos W."/>
            <person name="Angelini C."/>
            <person name="Antonin V."/>
            <person name="Barry K.W."/>
            <person name="Bougher N.L."/>
            <person name="Buchanan P."/>
            <person name="Buyck B."/>
            <person name="Bense V."/>
            <person name="Catcheside P."/>
            <person name="Chovatia M."/>
            <person name="Cooper J."/>
            <person name="Damon W."/>
            <person name="Desjardin D."/>
            <person name="Finy P."/>
            <person name="Geml J."/>
            <person name="Haridas S."/>
            <person name="Hughes K."/>
            <person name="Justo A."/>
            <person name="Karasinski D."/>
            <person name="Kautmanova I."/>
            <person name="Kiss B."/>
            <person name="Kocsube S."/>
            <person name="Kotiranta H."/>
            <person name="LaButti K.M."/>
            <person name="Lechner B.E."/>
            <person name="Liimatainen K."/>
            <person name="Lipzen A."/>
            <person name="Lukacs Z."/>
            <person name="Mihaltcheva S."/>
            <person name="Morgado L.N."/>
            <person name="Niskanen T."/>
            <person name="Noordeloos M.E."/>
            <person name="Ohm R.A."/>
            <person name="Ortiz-Santana B."/>
            <person name="Ovrebo C."/>
            <person name="Racz N."/>
            <person name="Riley R."/>
            <person name="Savchenko A."/>
            <person name="Shiryaev A."/>
            <person name="Soop K."/>
            <person name="Spirin V."/>
            <person name="Szebenyi C."/>
            <person name="Tomsovsky M."/>
            <person name="Tulloss R.E."/>
            <person name="Uehling J."/>
            <person name="Grigoriev I.V."/>
            <person name="Vagvolgyi C."/>
            <person name="Papp T."/>
            <person name="Martin F.M."/>
            <person name="Miettinen O."/>
            <person name="Hibbett D.S."/>
            <person name="Nagy L.G."/>
        </authorList>
    </citation>
    <scope>NUCLEOTIDE SEQUENCE [LARGE SCALE GENOMIC DNA]</scope>
    <source>
        <strain evidence="1 2">CBS 121175</strain>
    </source>
</reference>
<dbReference type="EMBL" id="ML210684">
    <property type="protein sequence ID" value="TFK16650.1"/>
    <property type="molecule type" value="Genomic_DNA"/>
</dbReference>
<evidence type="ECO:0000313" key="1">
    <source>
        <dbReference type="EMBL" id="TFK16650.1"/>
    </source>
</evidence>
<sequence length="167" mass="17957">MDGEGWMVRDAAEPTQNGTLPLEDLIKVDEKSGVTALAGTAVFSGRAAPEYECKSGEKEEGAGYCCEGPKKGREAMDAMDDRVSSVGVGKQVRAKHSIEDLVSASDVEAGQAPKDEQVLSPLPVLRYTAHLNHIRVDLEQKEAAAKFQLCYLHDGQGSGRIIGVWLD</sequence>
<keyword evidence="2" id="KW-1185">Reference proteome</keyword>
<gene>
    <name evidence="1" type="ORF">FA15DRAFT_661998</name>
</gene>
<dbReference type="AlphaFoldDB" id="A0A5C3K9A6"/>
<protein>
    <submittedName>
        <fullName evidence="1">Uncharacterized protein</fullName>
    </submittedName>
</protein>
<accession>A0A5C3K9A6</accession>
<name>A0A5C3K9A6_COPMA</name>